<dbReference type="Pfam" id="PF10327">
    <property type="entry name" value="7TM_GPCR_Sri"/>
    <property type="match status" value="1"/>
</dbReference>
<keyword evidence="1" id="KW-0472">Membrane</keyword>
<gene>
    <name evidence="2" type="ORF">GCK72_006878</name>
</gene>
<dbReference type="KEGG" id="crq:GCK72_006878"/>
<organism evidence="2 3">
    <name type="scientific">Caenorhabditis remanei</name>
    <name type="common">Caenorhabditis vulgaris</name>
    <dbReference type="NCBI Taxonomy" id="31234"/>
    <lineage>
        <taxon>Eukaryota</taxon>
        <taxon>Metazoa</taxon>
        <taxon>Ecdysozoa</taxon>
        <taxon>Nematoda</taxon>
        <taxon>Chromadorea</taxon>
        <taxon>Rhabditida</taxon>
        <taxon>Rhabditina</taxon>
        <taxon>Rhabditomorpha</taxon>
        <taxon>Rhabditoidea</taxon>
        <taxon>Rhabditidae</taxon>
        <taxon>Peloderinae</taxon>
        <taxon>Caenorhabditis</taxon>
    </lineage>
</organism>
<dbReference type="Proteomes" id="UP000483820">
    <property type="component" value="Chromosome II"/>
</dbReference>
<keyword evidence="1" id="KW-1133">Transmembrane helix</keyword>
<protein>
    <recommendedName>
        <fullName evidence="4">G-protein coupled receptors family 1 profile domain-containing protein</fullName>
    </recommendedName>
</protein>
<keyword evidence="1" id="KW-0812">Transmembrane</keyword>
<dbReference type="GeneID" id="9804163"/>
<comment type="caution">
    <text evidence="2">The sequence shown here is derived from an EMBL/GenBank/DDBJ whole genome shotgun (WGS) entry which is preliminary data.</text>
</comment>
<feature type="transmembrane region" description="Helical" evidence="1">
    <location>
        <begin position="54"/>
        <end position="82"/>
    </location>
</feature>
<evidence type="ECO:0000256" key="1">
    <source>
        <dbReference type="SAM" id="Phobius"/>
    </source>
</evidence>
<name>A0A6A5HG33_CAERE</name>
<dbReference type="EMBL" id="WUAV01000002">
    <property type="protein sequence ID" value="KAF1766920.1"/>
    <property type="molecule type" value="Genomic_DNA"/>
</dbReference>
<evidence type="ECO:0008006" key="4">
    <source>
        <dbReference type="Google" id="ProtNLM"/>
    </source>
</evidence>
<dbReference type="AlphaFoldDB" id="A0A6A5HG33"/>
<proteinExistence type="predicted"/>
<evidence type="ECO:0000313" key="3">
    <source>
        <dbReference type="Proteomes" id="UP000483820"/>
    </source>
</evidence>
<sequence length="138" mass="15964">MIVRAFLLPVTFYMVFWRAGIKRDELMDYVRENYPDYVIGFSTIRNFALYTFDFWTMLVLFLSVFIAAFAGLVFTFTTIDMLQMLKSVQRRLSTASYNRHKNAVRSLIAQFATSSLCLVPPLFLVVIILGEFEKAQSG</sequence>
<evidence type="ECO:0000313" key="2">
    <source>
        <dbReference type="EMBL" id="KAF1766920.1"/>
    </source>
</evidence>
<dbReference type="InterPro" id="IPR019429">
    <property type="entry name" value="7TM_GPCR_serpentine_rcpt_Sri"/>
</dbReference>
<dbReference type="PANTHER" id="PTHR45830">
    <property type="entry name" value="SERPENTINE RECEPTOR, CLASS I"/>
    <property type="match status" value="1"/>
</dbReference>
<dbReference type="RefSeq" id="XP_053590059.1">
    <property type="nucleotide sequence ID" value="XM_053725865.1"/>
</dbReference>
<feature type="transmembrane region" description="Helical" evidence="1">
    <location>
        <begin position="103"/>
        <end position="129"/>
    </location>
</feature>
<accession>A0A6A5HG33</accession>
<dbReference type="PANTHER" id="PTHR45830:SF15">
    <property type="entry name" value="SERPENTINE RECEPTOR, CLASS I"/>
    <property type="match status" value="1"/>
</dbReference>
<dbReference type="CTD" id="9804163"/>
<reference evidence="2 3" key="1">
    <citation type="submission" date="2019-12" db="EMBL/GenBank/DDBJ databases">
        <title>Chromosome-level assembly of the Caenorhabditis remanei genome.</title>
        <authorList>
            <person name="Teterina A.A."/>
            <person name="Willis J.H."/>
            <person name="Phillips P.C."/>
        </authorList>
    </citation>
    <scope>NUCLEOTIDE SEQUENCE [LARGE SCALE GENOMIC DNA]</scope>
    <source>
        <strain evidence="2 3">PX506</strain>
        <tissue evidence="2">Whole organism</tissue>
    </source>
</reference>